<protein>
    <recommendedName>
        <fullName evidence="4">META domain-containing protein</fullName>
    </recommendedName>
</protein>
<reference evidence="2 3" key="1">
    <citation type="submission" date="2019-07" db="EMBL/GenBank/DDBJ databases">
        <title>Analysis of the biochemical properties, biological activity and biotechnological potential of siderophores and biosurfactants produced by Antarctic psychrotolerant bacteria.</title>
        <authorList>
            <person name="Styczynski M."/>
            <person name="Krucon T."/>
            <person name="Decewicz P."/>
            <person name="Dziewit L."/>
        </authorList>
    </citation>
    <scope>NUCLEOTIDE SEQUENCE [LARGE SCALE GENOMIC DNA]</scope>
    <source>
        <strain evidence="2 3">ANT_H27</strain>
    </source>
</reference>
<evidence type="ECO:0000313" key="2">
    <source>
        <dbReference type="EMBL" id="KAA0979038.1"/>
    </source>
</evidence>
<name>A0A5B0EK01_9MICC</name>
<accession>A0A5B0EK01</accession>
<organism evidence="2 3">
    <name type="scientific">Paeniglutamicibacter gangotriensis</name>
    <dbReference type="NCBI Taxonomy" id="254787"/>
    <lineage>
        <taxon>Bacteria</taxon>
        <taxon>Bacillati</taxon>
        <taxon>Actinomycetota</taxon>
        <taxon>Actinomycetes</taxon>
        <taxon>Micrococcales</taxon>
        <taxon>Micrococcaceae</taxon>
        <taxon>Paeniglutamicibacter</taxon>
    </lineage>
</organism>
<dbReference type="AlphaFoldDB" id="A0A5B0EK01"/>
<dbReference type="OrthoDB" id="5188731at2"/>
<comment type="caution">
    <text evidence="2">The sequence shown here is derived from an EMBL/GenBank/DDBJ whole genome shotgun (WGS) entry which is preliminary data.</text>
</comment>
<sequence length="143" mass="14964">MKATRYGGWFAGILTAAMLLSGCSGPASVAERVERGLPTSWTEAQRSAIPWETISAVWLEDGSRFALITWGSSSCPAVVTSLEAIAADGIELRLEPSGGYGPCSADMAATAHELAVPESVTGRPVTLTLRYPEGAAEKTLALH</sequence>
<dbReference type="Proteomes" id="UP000323856">
    <property type="component" value="Unassembled WGS sequence"/>
</dbReference>
<evidence type="ECO:0000313" key="3">
    <source>
        <dbReference type="Proteomes" id="UP000323856"/>
    </source>
</evidence>
<evidence type="ECO:0000256" key="1">
    <source>
        <dbReference type="SAM" id="SignalP"/>
    </source>
</evidence>
<dbReference type="EMBL" id="VOBL01000003">
    <property type="protein sequence ID" value="KAA0979038.1"/>
    <property type="molecule type" value="Genomic_DNA"/>
</dbReference>
<feature type="signal peptide" evidence="1">
    <location>
        <begin position="1"/>
        <end position="29"/>
    </location>
</feature>
<feature type="chain" id="PRO_5039608250" description="META domain-containing protein" evidence="1">
    <location>
        <begin position="30"/>
        <end position="143"/>
    </location>
</feature>
<dbReference type="PROSITE" id="PS51257">
    <property type="entry name" value="PROKAR_LIPOPROTEIN"/>
    <property type="match status" value="1"/>
</dbReference>
<gene>
    <name evidence="2" type="ORF">FQ154_04645</name>
</gene>
<proteinExistence type="predicted"/>
<dbReference type="RefSeq" id="WP_007271882.1">
    <property type="nucleotide sequence ID" value="NZ_JBITUG010000025.1"/>
</dbReference>
<evidence type="ECO:0008006" key="4">
    <source>
        <dbReference type="Google" id="ProtNLM"/>
    </source>
</evidence>
<keyword evidence="1" id="KW-0732">Signal</keyword>